<evidence type="ECO:0000313" key="1">
    <source>
        <dbReference type="EMBL" id="KAG0431304.1"/>
    </source>
</evidence>
<sequence>NFLNKHPNGNGVALLEHLEICHKSLSLEKLKIKKCYEHGNRWSATEFWCLIDCERNWMIFALFLNRRQIPCAYVGGLYWIPDGQLRLGLALLFALLGGFTNTLYLVSMFAVVTSKF</sequence>
<keyword evidence="2" id="KW-1185">Reference proteome</keyword>
<feature type="non-terminal residue" evidence="1">
    <location>
        <position position="1"/>
    </location>
</feature>
<accession>A0AC60QD26</accession>
<proteinExistence type="predicted"/>
<organism evidence="1 2">
    <name type="scientific">Ixodes persulcatus</name>
    <name type="common">Taiga tick</name>
    <dbReference type="NCBI Taxonomy" id="34615"/>
    <lineage>
        <taxon>Eukaryota</taxon>
        <taxon>Metazoa</taxon>
        <taxon>Ecdysozoa</taxon>
        <taxon>Arthropoda</taxon>
        <taxon>Chelicerata</taxon>
        <taxon>Arachnida</taxon>
        <taxon>Acari</taxon>
        <taxon>Parasitiformes</taxon>
        <taxon>Ixodida</taxon>
        <taxon>Ixodoidea</taxon>
        <taxon>Ixodidae</taxon>
        <taxon>Ixodinae</taxon>
        <taxon>Ixodes</taxon>
    </lineage>
</organism>
<name>A0AC60QD26_IXOPE</name>
<protein>
    <submittedName>
        <fullName evidence="1">Uncharacterized protein</fullName>
    </submittedName>
</protein>
<gene>
    <name evidence="1" type="ORF">HPB47_021901</name>
</gene>
<reference evidence="1 2" key="1">
    <citation type="journal article" date="2020" name="Cell">
        <title>Large-Scale Comparative Analyses of Tick Genomes Elucidate Their Genetic Diversity and Vector Capacities.</title>
        <authorList>
            <consortium name="Tick Genome and Microbiome Consortium (TIGMIC)"/>
            <person name="Jia N."/>
            <person name="Wang J."/>
            <person name="Shi W."/>
            <person name="Du L."/>
            <person name="Sun Y."/>
            <person name="Zhan W."/>
            <person name="Jiang J.F."/>
            <person name="Wang Q."/>
            <person name="Zhang B."/>
            <person name="Ji P."/>
            <person name="Bell-Sakyi L."/>
            <person name="Cui X.M."/>
            <person name="Yuan T.T."/>
            <person name="Jiang B.G."/>
            <person name="Yang W.F."/>
            <person name="Lam T.T."/>
            <person name="Chang Q.C."/>
            <person name="Ding S.J."/>
            <person name="Wang X.J."/>
            <person name="Zhu J.G."/>
            <person name="Ruan X.D."/>
            <person name="Zhao L."/>
            <person name="Wei J.T."/>
            <person name="Ye R.Z."/>
            <person name="Que T.C."/>
            <person name="Du C.H."/>
            <person name="Zhou Y.H."/>
            <person name="Cheng J.X."/>
            <person name="Dai P.F."/>
            <person name="Guo W.B."/>
            <person name="Han X.H."/>
            <person name="Huang E.J."/>
            <person name="Li L.F."/>
            <person name="Wei W."/>
            <person name="Gao Y.C."/>
            <person name="Liu J.Z."/>
            <person name="Shao H.Z."/>
            <person name="Wang X."/>
            <person name="Wang C.C."/>
            <person name="Yang T.C."/>
            <person name="Huo Q.B."/>
            <person name="Li W."/>
            <person name="Chen H.Y."/>
            <person name="Chen S.E."/>
            <person name="Zhou L.G."/>
            <person name="Ni X.B."/>
            <person name="Tian J.H."/>
            <person name="Sheng Y."/>
            <person name="Liu T."/>
            <person name="Pan Y.S."/>
            <person name="Xia L.Y."/>
            <person name="Li J."/>
            <person name="Zhao F."/>
            <person name="Cao W.C."/>
        </authorList>
    </citation>
    <scope>NUCLEOTIDE SEQUENCE [LARGE SCALE GENOMIC DNA]</scope>
    <source>
        <strain evidence="1">Iper-2018</strain>
    </source>
</reference>
<dbReference type="EMBL" id="JABSTQ010009237">
    <property type="protein sequence ID" value="KAG0431304.1"/>
    <property type="molecule type" value="Genomic_DNA"/>
</dbReference>
<comment type="caution">
    <text evidence="1">The sequence shown here is derived from an EMBL/GenBank/DDBJ whole genome shotgun (WGS) entry which is preliminary data.</text>
</comment>
<evidence type="ECO:0000313" key="2">
    <source>
        <dbReference type="Proteomes" id="UP000805193"/>
    </source>
</evidence>
<dbReference type="Proteomes" id="UP000805193">
    <property type="component" value="Unassembled WGS sequence"/>
</dbReference>